<dbReference type="Gene3D" id="1.25.10.10">
    <property type="entry name" value="Leucine-rich Repeat Variant"/>
    <property type="match status" value="1"/>
</dbReference>
<dbReference type="EMBL" id="JAHLUH010000002">
    <property type="protein sequence ID" value="KAG7729920.1"/>
    <property type="molecule type" value="Genomic_DNA"/>
</dbReference>
<sequence>MPKSLYFPRKLSNQFAGMENSVTKNELTRALEQLNKNPSDPNLAREADGLLNRLYSQLSQTGSEGLAFIPAILGFLQYDKLNSIVLANLIKLQAKGGKDYNERLVDSLEDLIELSPRQQVLKVLTRLFTIAPAICHQLFMENQTLVSYITRETTDLINDTIPKSRFASLLDLFSAACVDELCRVPIADQYSVVPIRALESADLHVRALGALVILKIWNNLKKETFKDRPSLSLSNLEKVLSEALEQNDSSAVEGLAYLSLHSKSMRDNHFLVEKLTENLDSEPYGVVCVLANLTWVAKKDQLSQLKNINKEPDNEKQLRLFFKYLLDSGTVGKVTGLKSVSSRVQEKAIELLYNISTDRGCRPQLAQQGGVGTVVTYLVKSSQNIDYKNGISISEPVENQELRLTAINTLANILSSSNPTAVFTRSELVTPVPFLLEPLIQYDIEINGTNTASPLSRLEIDNAELFTSLVALINLSSVDDIDVKLVPVKLGWPAIGNLMLSANVQIRRCILELLANLIVTPLCMEKFFNWSSEKDDNHRNFKILVQLVDLDDRASQLAVLNILANSSDFELVAVVLQKSEMFLDRLFGLLQNQYDTDILLRGFYILQNLAHLPDHELVASYAQKHNLKGILGGLFRNVGDLEVRHMAIDACKRLQQ</sequence>
<proteinExistence type="predicted"/>
<dbReference type="SUPFAM" id="SSF48371">
    <property type="entry name" value="ARM repeat"/>
    <property type="match status" value="2"/>
</dbReference>
<evidence type="ECO:0000256" key="2">
    <source>
        <dbReference type="ARBA" id="ARBA00022490"/>
    </source>
</evidence>
<evidence type="ECO:0000256" key="1">
    <source>
        <dbReference type="ARBA" id="ARBA00004496"/>
    </source>
</evidence>
<dbReference type="GO" id="GO:0051879">
    <property type="term" value="F:Hsp90 protein binding"/>
    <property type="evidence" value="ECO:0007669"/>
    <property type="project" value="TreeGrafter"/>
</dbReference>
<dbReference type="InterPro" id="IPR011989">
    <property type="entry name" value="ARM-like"/>
</dbReference>
<dbReference type="PANTHER" id="PTHR45994">
    <property type="entry name" value="FI21225P1"/>
    <property type="match status" value="1"/>
</dbReference>
<evidence type="ECO:0000313" key="4">
    <source>
        <dbReference type="EMBL" id="KAG7729920.1"/>
    </source>
</evidence>
<dbReference type="Proteomes" id="UP000738402">
    <property type="component" value="Unassembled WGS sequence"/>
</dbReference>
<dbReference type="GO" id="GO:0005737">
    <property type="term" value="C:cytoplasm"/>
    <property type="evidence" value="ECO:0007669"/>
    <property type="project" value="UniProtKB-SubCell"/>
</dbReference>
<reference evidence="4" key="1">
    <citation type="journal article" date="2021" name="G3 (Bethesda)">
        <title>Genomic diversity, chromosomal rearrangements, and interspecies hybridization in the ogataea polymorpha species complex.</title>
        <authorList>
            <person name="Hanson S.J."/>
            <person name="Cinneide E.O."/>
            <person name="Salzberg L.I."/>
            <person name="Wolfe K.H."/>
            <person name="McGowan J."/>
            <person name="Fitzpatrick D.A."/>
            <person name="Matlin K."/>
        </authorList>
    </citation>
    <scope>NUCLEOTIDE SEQUENCE</scope>
    <source>
        <strain evidence="4">83-405-1</strain>
    </source>
</reference>
<dbReference type="Gene3D" id="1.25.10.100">
    <property type="match status" value="1"/>
</dbReference>
<dbReference type="InterPro" id="IPR024660">
    <property type="entry name" value="UCS_central_dom"/>
</dbReference>
<name>A0AAN6I1V8_9ASCO</name>
<gene>
    <name evidence="4" type="ORF">KL933_001000</name>
</gene>
<dbReference type="PANTHER" id="PTHR45994:SF1">
    <property type="entry name" value="FI21225P1"/>
    <property type="match status" value="1"/>
</dbReference>
<protein>
    <recommendedName>
        <fullName evidence="3">UNC-45/Cro1/She4 central domain-containing protein</fullName>
    </recommendedName>
</protein>
<comment type="subcellular location">
    <subcellularLocation>
        <location evidence="1">Cytoplasm</location>
    </subcellularLocation>
</comment>
<dbReference type="AlphaFoldDB" id="A0AAN6I1V8"/>
<dbReference type="InterPro" id="IPR016024">
    <property type="entry name" value="ARM-type_fold"/>
</dbReference>
<dbReference type="Pfam" id="PF11701">
    <property type="entry name" value="UNC45-central"/>
    <property type="match status" value="1"/>
</dbReference>
<keyword evidence="2" id="KW-0963">Cytoplasm</keyword>
<feature type="domain" description="UNC-45/Cro1/She4 central" evidence="3">
    <location>
        <begin position="66"/>
        <end position="216"/>
    </location>
</feature>
<evidence type="ECO:0000313" key="5">
    <source>
        <dbReference type="Proteomes" id="UP000738402"/>
    </source>
</evidence>
<comment type="caution">
    <text evidence="4">The sequence shown here is derived from an EMBL/GenBank/DDBJ whole genome shotgun (WGS) entry which is preliminary data.</text>
</comment>
<accession>A0AAN6I1V8</accession>
<organism evidence="4 5">
    <name type="scientific">Ogataea haglerorum</name>
    <dbReference type="NCBI Taxonomy" id="1937702"/>
    <lineage>
        <taxon>Eukaryota</taxon>
        <taxon>Fungi</taxon>
        <taxon>Dikarya</taxon>
        <taxon>Ascomycota</taxon>
        <taxon>Saccharomycotina</taxon>
        <taxon>Pichiomycetes</taxon>
        <taxon>Pichiales</taxon>
        <taxon>Pichiaceae</taxon>
        <taxon>Ogataea</taxon>
    </lineage>
</organism>
<evidence type="ECO:0000259" key="3">
    <source>
        <dbReference type="Pfam" id="PF11701"/>
    </source>
</evidence>